<feature type="transmembrane region" description="Helical" evidence="6">
    <location>
        <begin position="306"/>
        <end position="339"/>
    </location>
</feature>
<protein>
    <submittedName>
        <fullName evidence="7">PurR-regulated permease PerM</fullName>
    </submittedName>
</protein>
<feature type="transmembrane region" description="Helical" evidence="6">
    <location>
        <begin position="64"/>
        <end position="85"/>
    </location>
</feature>
<feature type="transmembrane region" description="Helical" evidence="6">
    <location>
        <begin position="214"/>
        <end position="233"/>
    </location>
</feature>
<keyword evidence="3 6" id="KW-0812">Transmembrane</keyword>
<dbReference type="Proteomes" id="UP000247780">
    <property type="component" value="Unassembled WGS sequence"/>
</dbReference>
<sequence>MDNKYSPDSRFFWYLALIGIVSALIYLLSPILTPFLLAAGIAYICNPIVTWLEVRKVPRTLSTVFVMLMAIGIFITMILIMLPLFEKEISRLIERIPSFLDMLSNRLIPWVEGVFNIELQIDVDMLKDLLAEHWQSAGGVAARALPTLKSGGLVILGFLINLILVPVVLFYLLRDWNILIKQAGELIPPAWQKQIFTVSREADDVLAEFMRGEIAVITIMSIYYVTGLWLVGLEFSLPIGLLSGVLVFVPYLGTITGLTLATFAALTQFQEWSSIIIVWVVIGSGQLLEGMLITPRLVGERIGLHPVAVIFSLMAFGQLFGFIGILLALPISAILLVLLRHLHTQYMEVMEDDETRAAKVWHE</sequence>
<name>A0ABX5M632_9PROT</name>
<feature type="transmembrane region" description="Helical" evidence="6">
    <location>
        <begin position="239"/>
        <end position="263"/>
    </location>
</feature>
<feature type="transmembrane region" description="Helical" evidence="6">
    <location>
        <begin position="12"/>
        <end position="29"/>
    </location>
</feature>
<feature type="transmembrane region" description="Helical" evidence="6">
    <location>
        <begin position="35"/>
        <end position="52"/>
    </location>
</feature>
<dbReference type="RefSeq" id="WP_011635269.1">
    <property type="nucleotide sequence ID" value="NZ_FMTW01000020.1"/>
</dbReference>
<keyword evidence="4 6" id="KW-1133">Transmembrane helix</keyword>
<evidence type="ECO:0000256" key="4">
    <source>
        <dbReference type="ARBA" id="ARBA00022989"/>
    </source>
</evidence>
<feature type="transmembrane region" description="Helical" evidence="6">
    <location>
        <begin position="275"/>
        <end position="294"/>
    </location>
</feature>
<dbReference type="Pfam" id="PF01594">
    <property type="entry name" value="AI-2E_transport"/>
    <property type="match status" value="1"/>
</dbReference>
<proteinExistence type="inferred from homology"/>
<evidence type="ECO:0000256" key="3">
    <source>
        <dbReference type="ARBA" id="ARBA00022692"/>
    </source>
</evidence>
<evidence type="ECO:0000313" key="7">
    <source>
        <dbReference type="EMBL" id="PXV79388.1"/>
    </source>
</evidence>
<dbReference type="PANTHER" id="PTHR21716:SF64">
    <property type="entry name" value="AI-2 TRANSPORT PROTEIN TQSA"/>
    <property type="match status" value="1"/>
</dbReference>
<keyword evidence="5 6" id="KW-0472">Membrane</keyword>
<comment type="caution">
    <text evidence="7">The sequence shown here is derived from an EMBL/GenBank/DDBJ whole genome shotgun (WGS) entry which is preliminary data.</text>
</comment>
<organism evidence="7 8">
    <name type="scientific">Nitrosomonas eutropha</name>
    <dbReference type="NCBI Taxonomy" id="916"/>
    <lineage>
        <taxon>Bacteria</taxon>
        <taxon>Pseudomonadati</taxon>
        <taxon>Pseudomonadota</taxon>
        <taxon>Betaproteobacteria</taxon>
        <taxon>Nitrosomonadales</taxon>
        <taxon>Nitrosomonadaceae</taxon>
        <taxon>Nitrosomonas</taxon>
    </lineage>
</organism>
<evidence type="ECO:0000256" key="6">
    <source>
        <dbReference type="SAM" id="Phobius"/>
    </source>
</evidence>
<evidence type="ECO:0000256" key="2">
    <source>
        <dbReference type="ARBA" id="ARBA00009773"/>
    </source>
</evidence>
<dbReference type="EMBL" id="QICQ01000024">
    <property type="protein sequence ID" value="PXV79388.1"/>
    <property type="molecule type" value="Genomic_DNA"/>
</dbReference>
<dbReference type="PANTHER" id="PTHR21716">
    <property type="entry name" value="TRANSMEMBRANE PROTEIN"/>
    <property type="match status" value="1"/>
</dbReference>
<feature type="transmembrane region" description="Helical" evidence="6">
    <location>
        <begin position="153"/>
        <end position="173"/>
    </location>
</feature>
<keyword evidence="8" id="KW-1185">Reference proteome</keyword>
<evidence type="ECO:0000256" key="5">
    <source>
        <dbReference type="ARBA" id="ARBA00023136"/>
    </source>
</evidence>
<evidence type="ECO:0000313" key="8">
    <source>
        <dbReference type="Proteomes" id="UP000247780"/>
    </source>
</evidence>
<comment type="similarity">
    <text evidence="2">Belongs to the autoinducer-2 exporter (AI-2E) (TC 2.A.86) family.</text>
</comment>
<comment type="subcellular location">
    <subcellularLocation>
        <location evidence="1">Membrane</location>
        <topology evidence="1">Multi-pass membrane protein</topology>
    </subcellularLocation>
</comment>
<evidence type="ECO:0000256" key="1">
    <source>
        <dbReference type="ARBA" id="ARBA00004141"/>
    </source>
</evidence>
<accession>A0ABX5M632</accession>
<dbReference type="InterPro" id="IPR002549">
    <property type="entry name" value="AI-2E-like"/>
</dbReference>
<gene>
    <name evidence="7" type="ORF">C8R14_12439</name>
</gene>
<reference evidence="7 8" key="1">
    <citation type="submission" date="2018-04" db="EMBL/GenBank/DDBJ databases">
        <title>Active sludge and wastewater microbial communities from Klosterneuburg, Austria.</title>
        <authorList>
            <person name="Wagner M."/>
        </authorList>
    </citation>
    <scope>NUCLEOTIDE SEQUENCE [LARGE SCALE GENOMIC DNA]</scope>
    <source>
        <strain evidence="7 8">Nm 57</strain>
    </source>
</reference>